<dbReference type="EMBL" id="JAPQKP010000003">
    <property type="protein sequence ID" value="KAJ5200867.1"/>
    <property type="molecule type" value="Genomic_DNA"/>
</dbReference>
<keyword evidence="2" id="KW-1185">Reference proteome</keyword>
<evidence type="ECO:0000313" key="1">
    <source>
        <dbReference type="EMBL" id="KAJ5200867.1"/>
    </source>
</evidence>
<reference evidence="1" key="1">
    <citation type="submission" date="2022-11" db="EMBL/GenBank/DDBJ databases">
        <authorList>
            <person name="Petersen C."/>
        </authorList>
    </citation>
    <scope>NUCLEOTIDE SEQUENCE</scope>
    <source>
        <strain evidence="1">IBT 16849</strain>
    </source>
</reference>
<dbReference type="AlphaFoldDB" id="A0A9W9SVV9"/>
<organism evidence="1 2">
    <name type="scientific">Penicillium cf. griseofulvum</name>
    <dbReference type="NCBI Taxonomy" id="2972120"/>
    <lineage>
        <taxon>Eukaryota</taxon>
        <taxon>Fungi</taxon>
        <taxon>Dikarya</taxon>
        <taxon>Ascomycota</taxon>
        <taxon>Pezizomycotina</taxon>
        <taxon>Eurotiomycetes</taxon>
        <taxon>Eurotiomycetidae</taxon>
        <taxon>Eurotiales</taxon>
        <taxon>Aspergillaceae</taxon>
        <taxon>Penicillium</taxon>
    </lineage>
</organism>
<proteinExistence type="predicted"/>
<name>A0A9W9SVV9_9EURO</name>
<gene>
    <name evidence="1" type="ORF">N7472_006071</name>
</gene>
<dbReference type="OrthoDB" id="2548233at2759"/>
<sequence>MTIAAVSEEEAPPYANGKLVLQRDQRLLQAPHTSVDGRELMLIVNDLLKIVTSLQKEQPSYPIVNLSPPFRVAASIPPIDNYDSRRATIPDKRWNDQAPKRTI</sequence>
<reference evidence="1" key="2">
    <citation type="journal article" date="2023" name="IMA Fungus">
        <title>Comparative genomic study of the Penicillium genus elucidates a diverse pangenome and 15 lateral gene transfer events.</title>
        <authorList>
            <person name="Petersen C."/>
            <person name="Sorensen T."/>
            <person name="Nielsen M.R."/>
            <person name="Sondergaard T.E."/>
            <person name="Sorensen J.L."/>
            <person name="Fitzpatrick D.A."/>
            <person name="Frisvad J.C."/>
            <person name="Nielsen K.L."/>
        </authorList>
    </citation>
    <scope>NUCLEOTIDE SEQUENCE</scope>
    <source>
        <strain evidence="1">IBT 16849</strain>
    </source>
</reference>
<comment type="caution">
    <text evidence="1">The sequence shown here is derived from an EMBL/GenBank/DDBJ whole genome shotgun (WGS) entry which is preliminary data.</text>
</comment>
<protein>
    <submittedName>
        <fullName evidence="1">Uncharacterized protein</fullName>
    </submittedName>
</protein>
<accession>A0A9W9SVV9</accession>
<dbReference type="Proteomes" id="UP001150879">
    <property type="component" value="Unassembled WGS sequence"/>
</dbReference>
<evidence type="ECO:0000313" key="2">
    <source>
        <dbReference type="Proteomes" id="UP001150879"/>
    </source>
</evidence>